<evidence type="ECO:0000259" key="2">
    <source>
        <dbReference type="PROSITE" id="PS50805"/>
    </source>
</evidence>
<proteinExistence type="predicted"/>
<dbReference type="PANTHER" id="PTHR23232">
    <property type="entry name" value="KRAB DOMAIN C2H2 ZINC FINGER"/>
    <property type="match status" value="1"/>
</dbReference>
<dbReference type="GeneTree" id="ENSGT01030000235032"/>
<dbReference type="PANTHER" id="PTHR23232:SF142">
    <property type="entry name" value="GASTRULA ZINC FINGER PROTEIN XLCGF57.1-LIKE-RELATED"/>
    <property type="match status" value="1"/>
</dbReference>
<dbReference type="SMART" id="SM00349">
    <property type="entry name" value="KRAB"/>
    <property type="match status" value="1"/>
</dbReference>
<evidence type="ECO:0000313" key="3">
    <source>
        <dbReference type="Ensembl" id="ENSLLTP00000019760.1"/>
    </source>
</evidence>
<dbReference type="CDD" id="cd07765">
    <property type="entry name" value="KRAB_A-box"/>
    <property type="match status" value="1"/>
</dbReference>
<name>A0A8C5SK36_LATLA</name>
<reference evidence="3" key="1">
    <citation type="submission" date="2025-08" db="UniProtKB">
        <authorList>
            <consortium name="Ensembl"/>
        </authorList>
    </citation>
    <scope>IDENTIFICATION</scope>
</reference>
<dbReference type="InterPro" id="IPR036051">
    <property type="entry name" value="KRAB_dom_sf"/>
</dbReference>
<feature type="compositionally biased region" description="Basic and acidic residues" evidence="1">
    <location>
        <begin position="64"/>
        <end position="85"/>
    </location>
</feature>
<evidence type="ECO:0000256" key="1">
    <source>
        <dbReference type="SAM" id="MobiDB-lite"/>
    </source>
</evidence>
<dbReference type="Proteomes" id="UP000694406">
    <property type="component" value="Unplaced"/>
</dbReference>
<organism evidence="3 4">
    <name type="scientific">Laticauda laticaudata</name>
    <name type="common">Blue-ringed sea krait</name>
    <name type="synonym">Blue-lipped sea krait</name>
    <dbReference type="NCBI Taxonomy" id="8630"/>
    <lineage>
        <taxon>Eukaryota</taxon>
        <taxon>Metazoa</taxon>
        <taxon>Chordata</taxon>
        <taxon>Craniata</taxon>
        <taxon>Vertebrata</taxon>
        <taxon>Euteleostomi</taxon>
        <taxon>Lepidosauria</taxon>
        <taxon>Squamata</taxon>
        <taxon>Bifurcata</taxon>
        <taxon>Unidentata</taxon>
        <taxon>Episquamata</taxon>
        <taxon>Toxicofera</taxon>
        <taxon>Serpentes</taxon>
        <taxon>Colubroidea</taxon>
        <taxon>Elapidae</taxon>
        <taxon>Laticaudinae</taxon>
        <taxon>Laticauda</taxon>
    </lineage>
</organism>
<dbReference type="GO" id="GO:0006355">
    <property type="term" value="P:regulation of DNA-templated transcription"/>
    <property type="evidence" value="ECO:0007669"/>
    <property type="project" value="InterPro"/>
</dbReference>
<evidence type="ECO:0000313" key="4">
    <source>
        <dbReference type="Proteomes" id="UP000694406"/>
    </source>
</evidence>
<dbReference type="InterPro" id="IPR001909">
    <property type="entry name" value="KRAB"/>
</dbReference>
<feature type="domain" description="KRAB" evidence="2">
    <location>
        <begin position="11"/>
        <end position="85"/>
    </location>
</feature>
<dbReference type="Ensembl" id="ENSLLTT00000020488.1">
    <property type="protein sequence ID" value="ENSLLTP00000019760.1"/>
    <property type="gene ID" value="ENSLLTG00000014833.1"/>
</dbReference>
<sequence>LTWPSSLQVPVAFRDVAVFLSAEEWAELAGWQKDLYREVMAETFQLVSSLVRKEGKKDRRKTRKKEEENKEKRERKKDGRKEKEV</sequence>
<dbReference type="SUPFAM" id="SSF109640">
    <property type="entry name" value="KRAB domain (Kruppel-associated box)"/>
    <property type="match status" value="1"/>
</dbReference>
<dbReference type="Pfam" id="PF01352">
    <property type="entry name" value="KRAB"/>
    <property type="match status" value="1"/>
</dbReference>
<feature type="region of interest" description="Disordered" evidence="1">
    <location>
        <begin position="51"/>
        <end position="85"/>
    </location>
</feature>
<dbReference type="Gene3D" id="6.10.140.140">
    <property type="match status" value="1"/>
</dbReference>
<dbReference type="PROSITE" id="PS50805">
    <property type="entry name" value="KRAB"/>
    <property type="match status" value="1"/>
</dbReference>
<accession>A0A8C5SK36</accession>
<protein>
    <recommendedName>
        <fullName evidence="2">KRAB domain-containing protein</fullName>
    </recommendedName>
</protein>
<dbReference type="AlphaFoldDB" id="A0A8C5SK36"/>
<keyword evidence="4" id="KW-1185">Reference proteome</keyword>
<dbReference type="InterPro" id="IPR050169">
    <property type="entry name" value="Krueppel_C2H2_ZnF"/>
</dbReference>
<reference evidence="3" key="2">
    <citation type="submission" date="2025-09" db="UniProtKB">
        <authorList>
            <consortium name="Ensembl"/>
        </authorList>
    </citation>
    <scope>IDENTIFICATION</scope>
</reference>